<reference evidence="2 3" key="1">
    <citation type="submission" date="2020-06" db="EMBL/GenBank/DDBJ databases">
        <authorList>
            <person name="Li R."/>
            <person name="Bekaert M."/>
        </authorList>
    </citation>
    <scope>NUCLEOTIDE SEQUENCE [LARGE SCALE GENOMIC DNA]</scope>
    <source>
        <strain evidence="3">wild</strain>
    </source>
</reference>
<proteinExistence type="predicted"/>
<accession>A0A6J8DQ48</accession>
<feature type="compositionally biased region" description="Basic and acidic residues" evidence="1">
    <location>
        <begin position="1"/>
        <end position="51"/>
    </location>
</feature>
<dbReference type="EMBL" id="CACVKT020007742">
    <property type="protein sequence ID" value="CAC5410209.1"/>
    <property type="molecule type" value="Genomic_DNA"/>
</dbReference>
<keyword evidence="3" id="KW-1185">Reference proteome</keyword>
<gene>
    <name evidence="2" type="ORF">MCOR_43412</name>
</gene>
<protein>
    <submittedName>
        <fullName evidence="2">Uncharacterized protein</fullName>
    </submittedName>
</protein>
<organism evidence="2 3">
    <name type="scientific">Mytilus coruscus</name>
    <name type="common">Sea mussel</name>
    <dbReference type="NCBI Taxonomy" id="42192"/>
    <lineage>
        <taxon>Eukaryota</taxon>
        <taxon>Metazoa</taxon>
        <taxon>Spiralia</taxon>
        <taxon>Lophotrochozoa</taxon>
        <taxon>Mollusca</taxon>
        <taxon>Bivalvia</taxon>
        <taxon>Autobranchia</taxon>
        <taxon>Pteriomorphia</taxon>
        <taxon>Mytilida</taxon>
        <taxon>Mytiloidea</taxon>
        <taxon>Mytilidae</taxon>
        <taxon>Mytilinae</taxon>
        <taxon>Mytilus</taxon>
    </lineage>
</organism>
<sequence length="278" mass="32397">MAGRYRNDDRKIEVKDENRSKDRKETKPRNEHKDIEEMKRELKDSLRRDCRNSNTRGGGRRGDEDPLTIDILGLKLEVHQINVASIIKFCNGMEAVDNESSGLDVSELSGLHFENSGSRRVWSKSCKNILNYTRRTREVEEPGQNHLKLLIWSTKKEVCDTNSIRINRLRWPVAFFGSNTATAHQLHSTYWKCVDVFDEHGFTVDYMIADGASTNIAFTSMLFSSDMREQKFKFFDLFDMNHSMCAIPDIMHVLKRIRNNIESSKLENNTKQGRYLYF</sequence>
<name>A0A6J8DQ48_MYTCO</name>
<evidence type="ECO:0000313" key="2">
    <source>
        <dbReference type="EMBL" id="CAC5410209.1"/>
    </source>
</evidence>
<dbReference type="AlphaFoldDB" id="A0A6J8DQ48"/>
<feature type="region of interest" description="Disordered" evidence="1">
    <location>
        <begin position="1"/>
        <end position="64"/>
    </location>
</feature>
<evidence type="ECO:0000313" key="3">
    <source>
        <dbReference type="Proteomes" id="UP000507470"/>
    </source>
</evidence>
<dbReference type="Proteomes" id="UP000507470">
    <property type="component" value="Unassembled WGS sequence"/>
</dbReference>
<evidence type="ECO:0000256" key="1">
    <source>
        <dbReference type="SAM" id="MobiDB-lite"/>
    </source>
</evidence>